<keyword evidence="1" id="KW-1133">Transmembrane helix</keyword>
<dbReference type="EMBL" id="LAZR01058933">
    <property type="protein sequence ID" value="KKK68866.1"/>
    <property type="molecule type" value="Genomic_DNA"/>
</dbReference>
<keyword evidence="1" id="KW-0812">Transmembrane</keyword>
<protein>
    <submittedName>
        <fullName evidence="2">Uncharacterized protein</fullName>
    </submittedName>
</protein>
<evidence type="ECO:0000256" key="1">
    <source>
        <dbReference type="SAM" id="Phobius"/>
    </source>
</evidence>
<reference evidence="2" key="1">
    <citation type="journal article" date="2015" name="Nature">
        <title>Complex archaea that bridge the gap between prokaryotes and eukaryotes.</title>
        <authorList>
            <person name="Spang A."/>
            <person name="Saw J.H."/>
            <person name="Jorgensen S.L."/>
            <person name="Zaremba-Niedzwiedzka K."/>
            <person name="Martijn J."/>
            <person name="Lind A.E."/>
            <person name="van Eijk R."/>
            <person name="Schleper C."/>
            <person name="Guy L."/>
            <person name="Ettema T.J."/>
        </authorList>
    </citation>
    <scope>NUCLEOTIDE SEQUENCE</scope>
</reference>
<accession>A0A0F9A9I6</accession>
<feature type="non-terminal residue" evidence="2">
    <location>
        <position position="37"/>
    </location>
</feature>
<feature type="transmembrane region" description="Helical" evidence="1">
    <location>
        <begin position="12"/>
        <end position="34"/>
    </location>
</feature>
<proteinExistence type="predicted"/>
<organism evidence="2">
    <name type="scientific">marine sediment metagenome</name>
    <dbReference type="NCBI Taxonomy" id="412755"/>
    <lineage>
        <taxon>unclassified sequences</taxon>
        <taxon>metagenomes</taxon>
        <taxon>ecological metagenomes</taxon>
    </lineage>
</organism>
<name>A0A0F9A9I6_9ZZZZ</name>
<evidence type="ECO:0000313" key="2">
    <source>
        <dbReference type="EMBL" id="KKK68866.1"/>
    </source>
</evidence>
<dbReference type="AlphaFoldDB" id="A0A0F9A9I6"/>
<gene>
    <name evidence="2" type="ORF">LCGC14_2939740</name>
</gene>
<sequence>MKKKGFLLAEETLKMILAVIAIGFLAFFLTSLYFNSV</sequence>
<comment type="caution">
    <text evidence="2">The sequence shown here is derived from an EMBL/GenBank/DDBJ whole genome shotgun (WGS) entry which is preliminary data.</text>
</comment>
<keyword evidence="1" id="KW-0472">Membrane</keyword>